<evidence type="ECO:0000313" key="1">
    <source>
        <dbReference type="EMBL" id="MYN45924.1"/>
    </source>
</evidence>
<accession>A0A845HWZ9</accession>
<dbReference type="RefSeq" id="WP_161035462.1">
    <property type="nucleotide sequence ID" value="NZ_WWCL01000002.1"/>
</dbReference>
<name>A0A845HWZ9_9BURK</name>
<dbReference type="Proteomes" id="UP000444316">
    <property type="component" value="Unassembled WGS sequence"/>
</dbReference>
<dbReference type="AlphaFoldDB" id="A0A845HWZ9"/>
<dbReference type="EMBL" id="WWCL01000002">
    <property type="protein sequence ID" value="MYN45924.1"/>
    <property type="molecule type" value="Genomic_DNA"/>
</dbReference>
<sequence length="336" mass="37678">MLVPSMLSMAEVMAESGYPEETIFDLGISGEIIFLVIVPEIGACRVPELALSHFMAGADEFPAQSMPSHYQPEIRSGQWTIKRDRLRVLAESWRNWSEIGKALLSISLLPQPEIKTTEQIAAWWDITMDASVWWAAESITPTNAAMLLARWNPNKEKLDSVIDATNDEMGPADLKRLINIFDGADPAIRRTFKEWIDYASVRNIKIHSWVSTWGASSSSFLCTSSQDARPEASTRPAKGLTTRQILNAFSLALDEKTQKTVKSAMDDSAKWVIQSKLSKGTRGGKHLTEWKPVDLALDLITKGYATSSKLTKCFADASLKDWRQEWHDRMELADFP</sequence>
<reference evidence="1" key="1">
    <citation type="submission" date="2019-12" db="EMBL/GenBank/DDBJ databases">
        <title>Novel species isolated from a subtropical stream in China.</title>
        <authorList>
            <person name="Lu H."/>
        </authorList>
    </citation>
    <scope>NUCLEOTIDE SEQUENCE [LARGE SCALE GENOMIC DNA]</scope>
    <source>
        <strain evidence="1">FT93W</strain>
    </source>
</reference>
<comment type="caution">
    <text evidence="1">The sequence shown here is derived from an EMBL/GenBank/DDBJ whole genome shotgun (WGS) entry which is preliminary data.</text>
</comment>
<proteinExistence type="predicted"/>
<keyword evidence="2" id="KW-1185">Reference proteome</keyword>
<gene>
    <name evidence="1" type="ORF">GTP23_12785</name>
</gene>
<protein>
    <submittedName>
        <fullName evidence="1">Uncharacterized protein</fullName>
    </submittedName>
</protein>
<organism evidence="1 2">
    <name type="scientific">Duganella fentianensis</name>
    <dbReference type="NCBI Taxonomy" id="2692177"/>
    <lineage>
        <taxon>Bacteria</taxon>
        <taxon>Pseudomonadati</taxon>
        <taxon>Pseudomonadota</taxon>
        <taxon>Betaproteobacteria</taxon>
        <taxon>Burkholderiales</taxon>
        <taxon>Oxalobacteraceae</taxon>
        <taxon>Telluria group</taxon>
        <taxon>Duganella</taxon>
    </lineage>
</organism>
<evidence type="ECO:0000313" key="2">
    <source>
        <dbReference type="Proteomes" id="UP000444316"/>
    </source>
</evidence>